<dbReference type="GO" id="GO:0004109">
    <property type="term" value="F:coproporphyrinogen oxidase activity"/>
    <property type="evidence" value="ECO:0007669"/>
    <property type="project" value="UniProtKB-EC"/>
</dbReference>
<dbReference type="InterPro" id="IPR036406">
    <property type="entry name" value="Coprogen_oxidase_aer_sf"/>
</dbReference>
<reference evidence="8 9" key="1">
    <citation type="submission" date="2019-01" db="EMBL/GenBank/DDBJ databases">
        <title>Ancylomarina salipaludis sp. nov., isolated from a salt marsh.</title>
        <authorList>
            <person name="Yoon J.-H."/>
        </authorList>
    </citation>
    <scope>NUCLEOTIDE SEQUENCE [LARGE SCALE GENOMIC DNA]</scope>
    <source>
        <strain evidence="8 9">SHSM-M15</strain>
    </source>
</reference>
<evidence type="ECO:0000256" key="3">
    <source>
        <dbReference type="ARBA" id="ARBA00011738"/>
    </source>
</evidence>
<dbReference type="Proteomes" id="UP000289703">
    <property type="component" value="Unassembled WGS sequence"/>
</dbReference>
<evidence type="ECO:0000256" key="4">
    <source>
        <dbReference type="ARBA" id="ARBA00012869"/>
    </source>
</evidence>
<evidence type="ECO:0000256" key="2">
    <source>
        <dbReference type="ARBA" id="ARBA00010644"/>
    </source>
</evidence>
<comment type="similarity">
    <text evidence="2">Belongs to the aerobic coproporphyrinogen-III oxidase family.</text>
</comment>
<keyword evidence="5 8" id="KW-0560">Oxidoreductase</keyword>
<evidence type="ECO:0000256" key="1">
    <source>
        <dbReference type="ARBA" id="ARBA00005168"/>
    </source>
</evidence>
<dbReference type="EMBL" id="SAXA01000001">
    <property type="protein sequence ID" value="RXQ97743.1"/>
    <property type="molecule type" value="Genomic_DNA"/>
</dbReference>
<dbReference type="InterPro" id="IPR001260">
    <property type="entry name" value="Coprogen_oxidase_aer"/>
</dbReference>
<dbReference type="PROSITE" id="PS01021">
    <property type="entry name" value="COPROGEN_OXIDASE"/>
    <property type="match status" value="1"/>
</dbReference>
<dbReference type="OrthoDB" id="9777553at2"/>
<dbReference type="PANTHER" id="PTHR10755">
    <property type="entry name" value="COPROPORPHYRINOGEN III OXIDASE, MITOCHONDRIAL"/>
    <property type="match status" value="1"/>
</dbReference>
<dbReference type="PRINTS" id="PR00073">
    <property type="entry name" value="COPRGNOXDASE"/>
</dbReference>
<dbReference type="Gene3D" id="3.40.1500.10">
    <property type="entry name" value="Coproporphyrinogen III oxidase, aerobic"/>
    <property type="match status" value="1"/>
</dbReference>
<sequence length="299" mass="34351">MTKEQIADQFKALQNTITQTLETADAKAKFKEDTWNREGGGGGRSRIIANGNIIEKGGVNFSAVHGRLPQKIKSKLKIECDDFFATGVSLIMHPENPHVPIVHMNVRYFELTDGNYWFGGGIDLTPIYIDKKEAADFHQALKLICDKHHPEFYSKFKTWADDYFFLTHRNETRGVGGIFFDHLNESTGLSKNEIFNFVIEIGQLFAPLYAKIMTKNAKKSYNAQEKDWQLHRRGRYVEFNLLQDKGTRFGIDTNGRAESILVSMPPEVKWTYQYEIEANSPEDKTIKLLKKGINWIEYS</sequence>
<organism evidence="8 9">
    <name type="scientific">Ancylomarina salipaludis</name>
    <dbReference type="NCBI Taxonomy" id="2501299"/>
    <lineage>
        <taxon>Bacteria</taxon>
        <taxon>Pseudomonadati</taxon>
        <taxon>Bacteroidota</taxon>
        <taxon>Bacteroidia</taxon>
        <taxon>Marinilabiliales</taxon>
        <taxon>Marinifilaceae</taxon>
        <taxon>Ancylomarina</taxon>
    </lineage>
</organism>
<comment type="pathway">
    <text evidence="1">Porphyrin-containing compound metabolism; protoporphyrin-IX biosynthesis; protoporphyrinogen-IX from coproporphyrinogen-III (O2 route): step 1/1.</text>
</comment>
<dbReference type="PANTHER" id="PTHR10755:SF0">
    <property type="entry name" value="OXYGEN-DEPENDENT COPROPORPHYRINOGEN-III OXIDASE, MITOCHONDRIAL"/>
    <property type="match status" value="1"/>
</dbReference>
<proteinExistence type="inferred from homology"/>
<gene>
    <name evidence="8" type="ORF">EO244_01510</name>
</gene>
<dbReference type="AlphaFoldDB" id="A0A4Q1JQP7"/>
<dbReference type="PIRSF" id="PIRSF000166">
    <property type="entry name" value="Coproporphyri_ox"/>
    <property type="match status" value="1"/>
</dbReference>
<evidence type="ECO:0000313" key="9">
    <source>
        <dbReference type="Proteomes" id="UP000289703"/>
    </source>
</evidence>
<protein>
    <recommendedName>
        <fullName evidence="4">coproporphyrinogen oxidase</fullName>
        <ecNumber evidence="4">1.3.3.3</ecNumber>
    </recommendedName>
</protein>
<dbReference type="Pfam" id="PF01218">
    <property type="entry name" value="Coprogen_oxidas"/>
    <property type="match status" value="1"/>
</dbReference>
<keyword evidence="7" id="KW-0627">Porphyrin biosynthesis</keyword>
<dbReference type="GO" id="GO:0005737">
    <property type="term" value="C:cytoplasm"/>
    <property type="evidence" value="ECO:0007669"/>
    <property type="project" value="TreeGrafter"/>
</dbReference>
<evidence type="ECO:0000313" key="8">
    <source>
        <dbReference type="EMBL" id="RXQ97743.1"/>
    </source>
</evidence>
<dbReference type="SUPFAM" id="SSF102886">
    <property type="entry name" value="Coproporphyrinogen III oxidase"/>
    <property type="match status" value="1"/>
</dbReference>
<evidence type="ECO:0000256" key="5">
    <source>
        <dbReference type="ARBA" id="ARBA00023002"/>
    </source>
</evidence>
<keyword evidence="9" id="KW-1185">Reference proteome</keyword>
<accession>A0A4Q1JQP7</accession>
<comment type="caution">
    <text evidence="8">The sequence shown here is derived from an EMBL/GenBank/DDBJ whole genome shotgun (WGS) entry which is preliminary data.</text>
</comment>
<dbReference type="NCBIfam" id="NF003727">
    <property type="entry name" value="PRK05330.1"/>
    <property type="match status" value="1"/>
</dbReference>
<keyword evidence="6" id="KW-0350">Heme biosynthesis</keyword>
<evidence type="ECO:0000256" key="7">
    <source>
        <dbReference type="ARBA" id="ARBA00023244"/>
    </source>
</evidence>
<name>A0A4Q1JQP7_9BACT</name>
<dbReference type="GO" id="GO:0006782">
    <property type="term" value="P:protoporphyrinogen IX biosynthetic process"/>
    <property type="evidence" value="ECO:0007669"/>
    <property type="project" value="TreeGrafter"/>
</dbReference>
<evidence type="ECO:0000256" key="6">
    <source>
        <dbReference type="ARBA" id="ARBA00023133"/>
    </source>
</evidence>
<dbReference type="InterPro" id="IPR018375">
    <property type="entry name" value="Coprogen_oxidase_CS"/>
</dbReference>
<dbReference type="EC" id="1.3.3.3" evidence="4"/>
<comment type="subunit">
    <text evidence="3">Homodimer.</text>
</comment>